<gene>
    <name evidence="2" type="ORF">L484_023916</name>
    <name evidence="3" type="ORF">L484_023917</name>
</gene>
<protein>
    <submittedName>
        <fullName evidence="3">UDP-glycosyltransferase 85A5</fullName>
    </submittedName>
</protein>
<evidence type="ECO:0000313" key="2">
    <source>
        <dbReference type="EMBL" id="EXB62621.1"/>
    </source>
</evidence>
<dbReference type="Proteomes" id="UP000030645">
    <property type="component" value="Unassembled WGS sequence"/>
</dbReference>
<evidence type="ECO:0000256" key="1">
    <source>
        <dbReference type="ARBA" id="ARBA00009995"/>
    </source>
</evidence>
<dbReference type="Gene3D" id="3.40.50.2000">
    <property type="entry name" value="Glycogen Phosphorylase B"/>
    <property type="match status" value="1"/>
</dbReference>
<evidence type="ECO:0000313" key="4">
    <source>
        <dbReference type="Proteomes" id="UP000030645"/>
    </source>
</evidence>
<dbReference type="KEGG" id="mnt:21406669"/>
<reference evidence="4" key="1">
    <citation type="submission" date="2013-01" db="EMBL/GenBank/DDBJ databases">
        <title>Draft Genome Sequence of a Mulberry Tree, Morus notabilis C.K. Schneid.</title>
        <authorList>
            <person name="He N."/>
            <person name="Zhao S."/>
        </authorList>
    </citation>
    <scope>NUCLEOTIDE SEQUENCE</scope>
</reference>
<dbReference type="SUPFAM" id="SSF53756">
    <property type="entry name" value="UDP-Glycosyltransferase/glycogen phosphorylase"/>
    <property type="match status" value="1"/>
</dbReference>
<dbReference type="PANTHER" id="PTHR11926:SF1392">
    <property type="entry name" value="GLYCOSYLTRANSFERASE"/>
    <property type="match status" value="1"/>
</dbReference>
<name>W9RAZ8_9ROSA</name>
<reference evidence="3" key="2">
    <citation type="submission" date="2013-06" db="EMBL/GenBank/DDBJ databases">
        <title>Draft Genome Sequence of a Mulberry Tree, Morus notabilis C.K. Schn.</title>
        <authorList>
            <person name="He N."/>
            <person name="Zhao S."/>
        </authorList>
    </citation>
    <scope>NUCLEOTIDE SEQUENCE</scope>
</reference>
<dbReference type="GO" id="GO:0080043">
    <property type="term" value="F:quercetin 3-O-glucosyltransferase activity"/>
    <property type="evidence" value="ECO:0007669"/>
    <property type="project" value="TreeGrafter"/>
</dbReference>
<dbReference type="EMBL" id="KE344454">
    <property type="protein sequence ID" value="EXB62622.1"/>
    <property type="molecule type" value="Genomic_DNA"/>
</dbReference>
<dbReference type="PANTHER" id="PTHR11926">
    <property type="entry name" value="GLUCOSYL/GLUCURONOSYL TRANSFERASES"/>
    <property type="match status" value="1"/>
</dbReference>
<proteinExistence type="inferred from homology"/>
<dbReference type="eggNOG" id="KOG1192">
    <property type="taxonomic scope" value="Eukaryota"/>
</dbReference>
<dbReference type="STRING" id="981085.W9RAZ8"/>
<evidence type="ECO:0000313" key="3">
    <source>
        <dbReference type="EMBL" id="EXB62622.1"/>
    </source>
</evidence>
<comment type="similarity">
    <text evidence="1">Belongs to the UDP-glycosyltransferase family.</text>
</comment>
<dbReference type="KEGG" id="mnt:21406670"/>
<organism evidence="3 4">
    <name type="scientific">Morus notabilis</name>
    <dbReference type="NCBI Taxonomy" id="981085"/>
    <lineage>
        <taxon>Eukaryota</taxon>
        <taxon>Viridiplantae</taxon>
        <taxon>Streptophyta</taxon>
        <taxon>Embryophyta</taxon>
        <taxon>Tracheophyta</taxon>
        <taxon>Spermatophyta</taxon>
        <taxon>Magnoliopsida</taxon>
        <taxon>eudicotyledons</taxon>
        <taxon>Gunneridae</taxon>
        <taxon>Pentapetalae</taxon>
        <taxon>rosids</taxon>
        <taxon>fabids</taxon>
        <taxon>Rosales</taxon>
        <taxon>Moraceae</taxon>
        <taxon>Moreae</taxon>
        <taxon>Morus</taxon>
    </lineage>
</organism>
<dbReference type="OrthoDB" id="5835829at2759"/>
<keyword evidence="4" id="KW-1185">Reference proteome</keyword>
<sequence length="180" mass="19744">MDQKQRPQVEVPTTPRVLIFPLPAQGHVTSMLTLAELLSLCGIDVTFLNTDHVHNRLFRHADIEARFADYPGLLFRTISDGLPDDHPRSNDRSITEVLHSMIATTKPVLNEMLVSGALGSVTCIIADGAFAGFVTNSACELHVPIIYYQPASACCLWTLLCFDDIIKAGELPIRGINSKS</sequence>
<dbReference type="GO" id="GO:0080044">
    <property type="term" value="F:quercetin 7-O-glucosyltransferase activity"/>
    <property type="evidence" value="ECO:0007669"/>
    <property type="project" value="TreeGrafter"/>
</dbReference>
<dbReference type="AlphaFoldDB" id="W9RAZ8"/>
<accession>W9RAZ8</accession>
<dbReference type="EMBL" id="KE344454">
    <property type="protein sequence ID" value="EXB62621.1"/>
    <property type="molecule type" value="Genomic_DNA"/>
</dbReference>
<keyword evidence="3" id="KW-0808">Transferase</keyword>